<keyword evidence="4" id="KW-0997">Cell inner membrane</keyword>
<keyword evidence="5 9" id="KW-0812">Transmembrane</keyword>
<evidence type="ECO:0000256" key="7">
    <source>
        <dbReference type="ARBA" id="ARBA00023136"/>
    </source>
</evidence>
<dbReference type="InterPro" id="IPR055348">
    <property type="entry name" value="DctQ"/>
</dbReference>
<evidence type="ECO:0000256" key="5">
    <source>
        <dbReference type="ARBA" id="ARBA00022692"/>
    </source>
</evidence>
<evidence type="ECO:0000256" key="9">
    <source>
        <dbReference type="SAM" id="Phobius"/>
    </source>
</evidence>
<dbReference type="KEGG" id="ifn:GM661_18250"/>
<evidence type="ECO:0000256" key="6">
    <source>
        <dbReference type="ARBA" id="ARBA00022989"/>
    </source>
</evidence>
<keyword evidence="12" id="KW-1185">Reference proteome</keyword>
<feature type="domain" description="Tripartite ATP-independent periplasmic transporters DctQ component" evidence="10">
    <location>
        <begin position="31"/>
        <end position="158"/>
    </location>
</feature>
<feature type="transmembrane region" description="Helical" evidence="9">
    <location>
        <begin position="54"/>
        <end position="72"/>
    </location>
</feature>
<dbReference type="EMBL" id="CP046640">
    <property type="protein sequence ID" value="QTL99757.1"/>
    <property type="molecule type" value="Genomic_DNA"/>
</dbReference>
<feature type="transmembrane region" description="Helical" evidence="9">
    <location>
        <begin position="21"/>
        <end position="42"/>
    </location>
</feature>
<keyword evidence="3" id="KW-1003">Cell membrane</keyword>
<dbReference type="RefSeq" id="WP_230868085.1">
    <property type="nucleotide sequence ID" value="NZ_CP046640.1"/>
</dbReference>
<comment type="similarity">
    <text evidence="8">Belongs to the TRAP transporter small permease family.</text>
</comment>
<dbReference type="Pfam" id="PF04290">
    <property type="entry name" value="DctQ"/>
    <property type="match status" value="1"/>
</dbReference>
<evidence type="ECO:0000256" key="2">
    <source>
        <dbReference type="ARBA" id="ARBA00022448"/>
    </source>
</evidence>
<evidence type="ECO:0000313" key="12">
    <source>
        <dbReference type="Proteomes" id="UP000665020"/>
    </source>
</evidence>
<protein>
    <submittedName>
        <fullName evidence="11">TRAP transporter small permease subunit</fullName>
    </submittedName>
</protein>
<organism evidence="11 12">
    <name type="scientific">Iocasia fonsfrigidae</name>
    <dbReference type="NCBI Taxonomy" id="2682810"/>
    <lineage>
        <taxon>Bacteria</taxon>
        <taxon>Bacillati</taxon>
        <taxon>Bacillota</taxon>
        <taxon>Clostridia</taxon>
        <taxon>Halanaerobiales</taxon>
        <taxon>Halanaerobiaceae</taxon>
        <taxon>Iocasia</taxon>
    </lineage>
</organism>
<comment type="subcellular location">
    <subcellularLocation>
        <location evidence="1">Cell inner membrane</location>
        <topology evidence="1">Multi-pass membrane protein</topology>
    </subcellularLocation>
</comment>
<evidence type="ECO:0000256" key="3">
    <source>
        <dbReference type="ARBA" id="ARBA00022475"/>
    </source>
</evidence>
<dbReference type="GO" id="GO:0015740">
    <property type="term" value="P:C4-dicarboxylate transport"/>
    <property type="evidence" value="ECO:0007669"/>
    <property type="project" value="TreeGrafter"/>
</dbReference>
<evidence type="ECO:0000256" key="4">
    <source>
        <dbReference type="ARBA" id="ARBA00022519"/>
    </source>
</evidence>
<dbReference type="PANTHER" id="PTHR35011">
    <property type="entry name" value="2,3-DIKETO-L-GULONATE TRAP TRANSPORTER SMALL PERMEASE PROTEIN YIAM"/>
    <property type="match status" value="1"/>
</dbReference>
<evidence type="ECO:0000313" key="11">
    <source>
        <dbReference type="EMBL" id="QTL99757.1"/>
    </source>
</evidence>
<reference evidence="11" key="1">
    <citation type="submission" date="2019-12" db="EMBL/GenBank/DDBJ databases">
        <authorList>
            <person name="zhang j."/>
            <person name="sun C.M."/>
        </authorList>
    </citation>
    <scope>NUCLEOTIDE SEQUENCE</scope>
    <source>
        <strain evidence="11">NS-1</strain>
    </source>
</reference>
<dbReference type="Proteomes" id="UP000665020">
    <property type="component" value="Chromosome"/>
</dbReference>
<dbReference type="PANTHER" id="PTHR35011:SF2">
    <property type="entry name" value="2,3-DIKETO-L-GULONATE TRAP TRANSPORTER SMALL PERMEASE PROTEIN YIAM"/>
    <property type="match status" value="1"/>
</dbReference>
<dbReference type="GO" id="GO:0022857">
    <property type="term" value="F:transmembrane transporter activity"/>
    <property type="evidence" value="ECO:0007669"/>
    <property type="project" value="TreeGrafter"/>
</dbReference>
<feature type="transmembrane region" description="Helical" evidence="9">
    <location>
        <begin position="134"/>
        <end position="155"/>
    </location>
</feature>
<sequence length="166" mass="19242">MEKIIKCISRCADYLEQIVKVLTIFVLVVLITIVFFQVSRRIITSRSIIEIEEFSIVLASWLAFLSTAYAARKKVHVQIDVLTSKFPFTINHLLKLLINIMIMIACIVLTDYGFQLAERKMMIPMTVLPFKSGYWYISFPIGMIFTAFFTFDNILQELVLLKKCNN</sequence>
<gene>
    <name evidence="11" type="ORF">GM661_18250</name>
</gene>
<dbReference type="GO" id="GO:0005886">
    <property type="term" value="C:plasma membrane"/>
    <property type="evidence" value="ECO:0007669"/>
    <property type="project" value="UniProtKB-SubCell"/>
</dbReference>
<evidence type="ECO:0000256" key="1">
    <source>
        <dbReference type="ARBA" id="ARBA00004429"/>
    </source>
</evidence>
<evidence type="ECO:0000259" key="10">
    <source>
        <dbReference type="Pfam" id="PF04290"/>
    </source>
</evidence>
<accession>A0A8A7KLQ1</accession>
<keyword evidence="2" id="KW-0813">Transport</keyword>
<dbReference type="InterPro" id="IPR007387">
    <property type="entry name" value="TRAP_DctQ"/>
</dbReference>
<feature type="transmembrane region" description="Helical" evidence="9">
    <location>
        <begin position="93"/>
        <end position="114"/>
    </location>
</feature>
<dbReference type="AlphaFoldDB" id="A0A8A7KLQ1"/>
<proteinExistence type="inferred from homology"/>
<keyword evidence="6 9" id="KW-1133">Transmembrane helix</keyword>
<evidence type="ECO:0000256" key="8">
    <source>
        <dbReference type="ARBA" id="ARBA00038436"/>
    </source>
</evidence>
<keyword evidence="7 9" id="KW-0472">Membrane</keyword>
<name>A0A8A7KLQ1_9FIRM</name>